<evidence type="ECO:0000313" key="2">
    <source>
        <dbReference type="EMBL" id="DAF94673.1"/>
    </source>
</evidence>
<sequence>MVRGPVPKRSDQRRRRNKPEAAAPAVVVAMGQQVVKPPAEDRAWHPYAKQWFRSLKRSGQAQFYQESDWQEARLVCWLITQELSSPTGARAGMMDTIFSRADALMTTEGARRRLRVELTTPKIVDEAKEATVSIMEQYRADLA</sequence>
<organism evidence="2">
    <name type="scientific">Siphoviridae sp. ctvph17</name>
    <dbReference type="NCBI Taxonomy" id="2825724"/>
    <lineage>
        <taxon>Viruses</taxon>
        <taxon>Duplodnaviria</taxon>
        <taxon>Heunggongvirae</taxon>
        <taxon>Uroviricota</taxon>
        <taxon>Caudoviricetes</taxon>
    </lineage>
</organism>
<dbReference type="InterPro" id="IPR057972">
    <property type="entry name" value="Terminase_7"/>
</dbReference>
<proteinExistence type="predicted"/>
<reference evidence="2" key="1">
    <citation type="journal article" date="2021" name="Proc. Natl. Acad. Sci. U.S.A.">
        <title>A Catalog of Tens of Thousands of Viruses from Human Metagenomes Reveals Hidden Associations with Chronic Diseases.</title>
        <authorList>
            <person name="Tisza M.J."/>
            <person name="Buck C.B."/>
        </authorList>
    </citation>
    <scope>NUCLEOTIDE SEQUENCE</scope>
    <source>
        <strain evidence="2">Ctvph17</strain>
    </source>
</reference>
<feature type="region of interest" description="Disordered" evidence="1">
    <location>
        <begin position="1"/>
        <end position="23"/>
    </location>
</feature>
<name>A0A8S5UJK0_9CAUD</name>
<protein>
    <recommendedName>
        <fullName evidence="3">Terminase small subunit</fullName>
    </recommendedName>
</protein>
<evidence type="ECO:0000256" key="1">
    <source>
        <dbReference type="SAM" id="MobiDB-lite"/>
    </source>
</evidence>
<dbReference type="Pfam" id="PF25673">
    <property type="entry name" value="Terminase_7"/>
    <property type="match status" value="1"/>
</dbReference>
<dbReference type="EMBL" id="BK016095">
    <property type="protein sequence ID" value="DAF94673.1"/>
    <property type="molecule type" value="Genomic_DNA"/>
</dbReference>
<accession>A0A8S5UJK0</accession>
<evidence type="ECO:0008006" key="3">
    <source>
        <dbReference type="Google" id="ProtNLM"/>
    </source>
</evidence>